<proteinExistence type="inferred from homology"/>
<dbReference type="STRING" id="48467.SAMN02745166_03250"/>
<dbReference type="PANTHER" id="PTHR42693:SF33">
    <property type="entry name" value="ARYLSULFATASE"/>
    <property type="match status" value="1"/>
</dbReference>
<name>A0A1T4YGD8_9BACT</name>
<dbReference type="PROSITE" id="PS00149">
    <property type="entry name" value="SULFATASE_2"/>
    <property type="match status" value="1"/>
</dbReference>
<dbReference type="InterPro" id="IPR017850">
    <property type="entry name" value="Alkaline_phosphatase_core_sf"/>
</dbReference>
<dbReference type="GO" id="GO:0046872">
    <property type="term" value="F:metal ion binding"/>
    <property type="evidence" value="ECO:0007669"/>
    <property type="project" value="UniProtKB-KW"/>
</dbReference>
<sequence>MKRLTTSWPILVMAFLGICTIALGAPKPNILFILADDLGYGDLGCYGCPDIRTPHLDRLAQEGVRFTQFYANGSVCSPTRAAFMSGRYQQRLGLEDAVTYQEFGRGLPEDGETLADALKAAGYNTGLIGKWHLGYDLERRPLQQGFDHFFGFLGGNHHYFQHMDRIGVPDLWLGNEAIARQGYTTDLLTEDAKAFLAKPREQPFFLYLAHAAPHFPWQGPTDENKLVEPKKPSWQEGDRQTYIAMVERLDHGIGQVLAKLDELGLRENTLVVFSSDNGGHTYSRNAPMRDFKGTIWEGGVRVPCIARWPGVIPAGTTSAQMGITMDWTATFRRLAGLGPDAQHEDGVDVMPFLTQKAPSQTRTLFWRLTNRRPKKQVEEGRSVCQGPWKLIEYATGERYLFNLTDDVGEQQNLIQHHPDLVQELHQKLDAWEKDIAASTPN</sequence>
<evidence type="ECO:0000256" key="2">
    <source>
        <dbReference type="ARBA" id="ARBA00022723"/>
    </source>
</evidence>
<gene>
    <name evidence="6" type="ORF">SAMN02745166_03250</name>
</gene>
<dbReference type="GO" id="GO:0004065">
    <property type="term" value="F:arylsulfatase activity"/>
    <property type="evidence" value="ECO:0007669"/>
    <property type="project" value="TreeGrafter"/>
</dbReference>
<evidence type="ECO:0000256" key="4">
    <source>
        <dbReference type="ARBA" id="ARBA00022837"/>
    </source>
</evidence>
<evidence type="ECO:0000313" key="6">
    <source>
        <dbReference type="EMBL" id="SKB00887.1"/>
    </source>
</evidence>
<dbReference type="Proteomes" id="UP000190774">
    <property type="component" value="Unassembled WGS sequence"/>
</dbReference>
<reference evidence="7" key="1">
    <citation type="submission" date="2017-02" db="EMBL/GenBank/DDBJ databases">
        <authorList>
            <person name="Varghese N."/>
            <person name="Submissions S."/>
        </authorList>
    </citation>
    <scope>NUCLEOTIDE SEQUENCE [LARGE SCALE GENOMIC DNA]</scope>
    <source>
        <strain evidence="7">ATCC 700200</strain>
    </source>
</reference>
<keyword evidence="4" id="KW-0106">Calcium</keyword>
<dbReference type="Gene3D" id="3.40.720.10">
    <property type="entry name" value="Alkaline Phosphatase, subunit A"/>
    <property type="match status" value="1"/>
</dbReference>
<evidence type="ECO:0000256" key="3">
    <source>
        <dbReference type="ARBA" id="ARBA00022801"/>
    </source>
</evidence>
<dbReference type="RefSeq" id="WP_078814438.1">
    <property type="nucleotide sequence ID" value="NZ_FUYE01000011.1"/>
</dbReference>
<dbReference type="Pfam" id="PF00884">
    <property type="entry name" value="Sulfatase"/>
    <property type="match status" value="1"/>
</dbReference>
<keyword evidence="7" id="KW-1185">Reference proteome</keyword>
<dbReference type="PANTHER" id="PTHR42693">
    <property type="entry name" value="ARYLSULFATASE FAMILY MEMBER"/>
    <property type="match status" value="1"/>
</dbReference>
<dbReference type="EMBL" id="FUYE01000011">
    <property type="protein sequence ID" value="SKB00887.1"/>
    <property type="molecule type" value="Genomic_DNA"/>
</dbReference>
<dbReference type="SUPFAM" id="SSF53649">
    <property type="entry name" value="Alkaline phosphatase-like"/>
    <property type="match status" value="1"/>
</dbReference>
<keyword evidence="2" id="KW-0479">Metal-binding</keyword>
<evidence type="ECO:0000256" key="1">
    <source>
        <dbReference type="ARBA" id="ARBA00008779"/>
    </source>
</evidence>
<dbReference type="OrthoDB" id="9803751at2"/>
<evidence type="ECO:0000259" key="5">
    <source>
        <dbReference type="Pfam" id="PF00884"/>
    </source>
</evidence>
<dbReference type="Gene3D" id="3.30.1120.10">
    <property type="match status" value="1"/>
</dbReference>
<dbReference type="InterPro" id="IPR000917">
    <property type="entry name" value="Sulfatase_N"/>
</dbReference>
<dbReference type="AlphaFoldDB" id="A0A1T4YGD8"/>
<accession>A0A1T4YGD8</accession>
<feature type="domain" description="Sulfatase N-terminal" evidence="5">
    <location>
        <begin position="28"/>
        <end position="336"/>
    </location>
</feature>
<evidence type="ECO:0000313" key="7">
    <source>
        <dbReference type="Proteomes" id="UP000190774"/>
    </source>
</evidence>
<keyword evidence="3" id="KW-0378">Hydrolase</keyword>
<comment type="similarity">
    <text evidence="1">Belongs to the sulfatase family.</text>
</comment>
<dbReference type="InterPro" id="IPR050738">
    <property type="entry name" value="Sulfatase"/>
</dbReference>
<dbReference type="CDD" id="cd16144">
    <property type="entry name" value="ARS_like"/>
    <property type="match status" value="1"/>
</dbReference>
<dbReference type="InterPro" id="IPR024607">
    <property type="entry name" value="Sulfatase_CS"/>
</dbReference>
<organism evidence="6 7">
    <name type="scientific">Prosthecobacter debontii</name>
    <dbReference type="NCBI Taxonomy" id="48467"/>
    <lineage>
        <taxon>Bacteria</taxon>
        <taxon>Pseudomonadati</taxon>
        <taxon>Verrucomicrobiota</taxon>
        <taxon>Verrucomicrobiia</taxon>
        <taxon>Verrucomicrobiales</taxon>
        <taxon>Verrucomicrobiaceae</taxon>
        <taxon>Prosthecobacter</taxon>
    </lineage>
</organism>
<protein>
    <submittedName>
        <fullName evidence="6">Sulfatase</fullName>
    </submittedName>
</protein>